<reference evidence="4" key="1">
    <citation type="journal article" date="2019" name="Int. J. Syst. Evol. Microbiol.">
        <title>The Global Catalogue of Microorganisms (GCM) 10K type strain sequencing project: providing services to taxonomists for standard genome sequencing and annotation.</title>
        <authorList>
            <consortium name="The Broad Institute Genomics Platform"/>
            <consortium name="The Broad Institute Genome Sequencing Center for Infectious Disease"/>
            <person name="Wu L."/>
            <person name="Ma J."/>
        </authorList>
    </citation>
    <scope>NUCLEOTIDE SEQUENCE [LARGE SCALE GENOMIC DNA]</scope>
    <source>
        <strain evidence="4">JCM 17563</strain>
    </source>
</reference>
<dbReference type="InterPro" id="IPR017439">
    <property type="entry name" value="Amidohydrolase"/>
</dbReference>
<comment type="caution">
    <text evidence="3">The sequence shown here is derived from an EMBL/GenBank/DDBJ whole genome shotgun (WGS) entry which is preliminary data.</text>
</comment>
<protein>
    <submittedName>
        <fullName evidence="3">M20 family metallopeptidase</fullName>
    </submittedName>
</protein>
<keyword evidence="1" id="KW-0378">Hydrolase</keyword>
<keyword evidence="4" id="KW-1185">Reference proteome</keyword>
<dbReference type="PANTHER" id="PTHR11014">
    <property type="entry name" value="PEPTIDASE M20 FAMILY MEMBER"/>
    <property type="match status" value="1"/>
</dbReference>
<accession>A0ABP7T9E4</accession>
<name>A0ABP7T9E4_9SPHN</name>
<sequence>MTLLNTDFAAAAEAEFPAMIALRRAIHADPEIGLHCARTTDKLKAALAGLPLEIRDSSSTSGFVAILRGARPGRTVLLRGDMDALPIHEETGLDFASTTAGAMHACGHDTHSAMLAAAARILSAQQASLEGTVVFMFQPGEEGHHGARFMIEDGLLDDPAPDVAFALHIWPTLPGGMVTSRPGPLLASTDALNATIRGKGGHAAMPYDAIDPIPVACETVGALQAYIARRVPFFDAAVISITQIHAGTAYNVIPETVELKGTLRTLSDVRRADGRAAFERIVKGVAETHGCTAETRVDQGYPACVNDARAVAMVESLTADLFGADQFVPMPSPIMGGEDFAYVLQRVPGCMAFVGVAPPDEQAEGRPGLHHAKMTVHEDWLQRGVALHCAFATRFLATGWGEAAR</sequence>
<dbReference type="SUPFAM" id="SSF55031">
    <property type="entry name" value="Bacterial exopeptidase dimerisation domain"/>
    <property type="match status" value="1"/>
</dbReference>
<dbReference type="Pfam" id="PF07687">
    <property type="entry name" value="M20_dimer"/>
    <property type="match status" value="1"/>
</dbReference>
<feature type="domain" description="Peptidase M20 dimerisation" evidence="2">
    <location>
        <begin position="193"/>
        <end position="285"/>
    </location>
</feature>
<evidence type="ECO:0000256" key="1">
    <source>
        <dbReference type="ARBA" id="ARBA00022801"/>
    </source>
</evidence>
<dbReference type="RefSeq" id="WP_344707684.1">
    <property type="nucleotide sequence ID" value="NZ_BAABBQ010000001.1"/>
</dbReference>
<evidence type="ECO:0000313" key="3">
    <source>
        <dbReference type="EMBL" id="GAA4022959.1"/>
    </source>
</evidence>
<gene>
    <name evidence="3" type="ORF">GCM10022280_24580</name>
</gene>
<evidence type="ECO:0000313" key="4">
    <source>
        <dbReference type="Proteomes" id="UP001500235"/>
    </source>
</evidence>
<dbReference type="SUPFAM" id="SSF53187">
    <property type="entry name" value="Zn-dependent exopeptidases"/>
    <property type="match status" value="1"/>
</dbReference>
<dbReference type="InterPro" id="IPR011650">
    <property type="entry name" value="Peptidase_M20_dimer"/>
</dbReference>
<dbReference type="CDD" id="cd03886">
    <property type="entry name" value="M20_Acy1"/>
    <property type="match status" value="1"/>
</dbReference>
<dbReference type="Proteomes" id="UP001500235">
    <property type="component" value="Unassembled WGS sequence"/>
</dbReference>
<dbReference type="Gene3D" id="3.40.630.10">
    <property type="entry name" value="Zn peptidases"/>
    <property type="match status" value="1"/>
</dbReference>
<evidence type="ECO:0000259" key="2">
    <source>
        <dbReference type="Pfam" id="PF07687"/>
    </source>
</evidence>
<dbReference type="NCBIfam" id="TIGR01891">
    <property type="entry name" value="amidohydrolases"/>
    <property type="match status" value="1"/>
</dbReference>
<dbReference type="PANTHER" id="PTHR11014:SF63">
    <property type="entry name" value="METALLOPEPTIDASE, PUTATIVE (AFU_ORTHOLOGUE AFUA_6G09600)-RELATED"/>
    <property type="match status" value="1"/>
</dbReference>
<proteinExistence type="predicted"/>
<dbReference type="Pfam" id="PF01546">
    <property type="entry name" value="Peptidase_M20"/>
    <property type="match status" value="1"/>
</dbReference>
<dbReference type="InterPro" id="IPR002933">
    <property type="entry name" value="Peptidase_M20"/>
</dbReference>
<dbReference type="Gene3D" id="3.30.70.360">
    <property type="match status" value="1"/>
</dbReference>
<dbReference type="PIRSF" id="PIRSF005962">
    <property type="entry name" value="Pept_M20D_amidohydro"/>
    <property type="match status" value="1"/>
</dbReference>
<dbReference type="EMBL" id="BAABBQ010000001">
    <property type="protein sequence ID" value="GAA4022959.1"/>
    <property type="molecule type" value="Genomic_DNA"/>
</dbReference>
<organism evidence="3 4">
    <name type="scientific">Sphingomonas swuensis</name>
    <dbReference type="NCBI Taxonomy" id="977800"/>
    <lineage>
        <taxon>Bacteria</taxon>
        <taxon>Pseudomonadati</taxon>
        <taxon>Pseudomonadota</taxon>
        <taxon>Alphaproteobacteria</taxon>
        <taxon>Sphingomonadales</taxon>
        <taxon>Sphingomonadaceae</taxon>
        <taxon>Sphingomonas</taxon>
    </lineage>
</organism>
<dbReference type="InterPro" id="IPR036264">
    <property type="entry name" value="Bact_exopeptidase_dim_dom"/>
</dbReference>